<name>A0A2I0A8J7_9ASPA</name>
<feature type="compositionally biased region" description="Basic and acidic residues" evidence="1">
    <location>
        <begin position="361"/>
        <end position="382"/>
    </location>
</feature>
<feature type="region of interest" description="Disordered" evidence="1">
    <location>
        <begin position="361"/>
        <end position="449"/>
    </location>
</feature>
<dbReference type="OrthoDB" id="994901at2759"/>
<protein>
    <submittedName>
        <fullName evidence="2">Uncharacterized protein</fullName>
    </submittedName>
</protein>
<reference evidence="2 3" key="1">
    <citation type="journal article" date="2017" name="Nature">
        <title>The Apostasia genome and the evolution of orchids.</title>
        <authorList>
            <person name="Zhang G.Q."/>
            <person name="Liu K.W."/>
            <person name="Li Z."/>
            <person name="Lohaus R."/>
            <person name="Hsiao Y.Y."/>
            <person name="Niu S.C."/>
            <person name="Wang J.Y."/>
            <person name="Lin Y.C."/>
            <person name="Xu Q."/>
            <person name="Chen L.J."/>
            <person name="Yoshida K."/>
            <person name="Fujiwara S."/>
            <person name="Wang Z.W."/>
            <person name="Zhang Y.Q."/>
            <person name="Mitsuda N."/>
            <person name="Wang M."/>
            <person name="Liu G.H."/>
            <person name="Pecoraro L."/>
            <person name="Huang H.X."/>
            <person name="Xiao X.J."/>
            <person name="Lin M."/>
            <person name="Wu X.Y."/>
            <person name="Wu W.L."/>
            <person name="Chen Y.Y."/>
            <person name="Chang S.B."/>
            <person name="Sakamoto S."/>
            <person name="Ohme-Takagi M."/>
            <person name="Yagi M."/>
            <person name="Zeng S.J."/>
            <person name="Shen C.Y."/>
            <person name="Yeh C.M."/>
            <person name="Luo Y.B."/>
            <person name="Tsai W.C."/>
            <person name="Van de Peer Y."/>
            <person name="Liu Z.J."/>
        </authorList>
    </citation>
    <scope>NUCLEOTIDE SEQUENCE [LARGE SCALE GENOMIC DNA]</scope>
    <source>
        <strain evidence="3">cv. Shenzhen</strain>
        <tissue evidence="2">Stem</tissue>
    </source>
</reference>
<organism evidence="2 3">
    <name type="scientific">Apostasia shenzhenica</name>
    <dbReference type="NCBI Taxonomy" id="1088818"/>
    <lineage>
        <taxon>Eukaryota</taxon>
        <taxon>Viridiplantae</taxon>
        <taxon>Streptophyta</taxon>
        <taxon>Embryophyta</taxon>
        <taxon>Tracheophyta</taxon>
        <taxon>Spermatophyta</taxon>
        <taxon>Magnoliopsida</taxon>
        <taxon>Liliopsida</taxon>
        <taxon>Asparagales</taxon>
        <taxon>Orchidaceae</taxon>
        <taxon>Apostasioideae</taxon>
        <taxon>Apostasia</taxon>
    </lineage>
</organism>
<dbReference type="Proteomes" id="UP000236161">
    <property type="component" value="Unassembled WGS sequence"/>
</dbReference>
<feature type="compositionally biased region" description="Basic and acidic residues" evidence="1">
    <location>
        <begin position="403"/>
        <end position="417"/>
    </location>
</feature>
<keyword evidence="3" id="KW-1185">Reference proteome</keyword>
<proteinExistence type="predicted"/>
<dbReference type="EMBL" id="KZ452012">
    <property type="protein sequence ID" value="PKA51880.1"/>
    <property type="molecule type" value="Genomic_DNA"/>
</dbReference>
<evidence type="ECO:0000313" key="3">
    <source>
        <dbReference type="Proteomes" id="UP000236161"/>
    </source>
</evidence>
<accession>A0A2I0A8J7</accession>
<dbReference type="AlphaFoldDB" id="A0A2I0A8J7"/>
<gene>
    <name evidence="2" type="ORF">AXF42_Ash008109</name>
</gene>
<evidence type="ECO:0000313" key="2">
    <source>
        <dbReference type="EMBL" id="PKA51880.1"/>
    </source>
</evidence>
<feature type="compositionally biased region" description="Polar residues" evidence="1">
    <location>
        <begin position="439"/>
        <end position="449"/>
    </location>
</feature>
<sequence>MPNHLKLNAMMDDFSVSPISSIGVLDEIGSKSIRISQVRQDANDKQQIKRFSTNGKEFQLSSYEQPLNDLFGFSEKKFLEEESSGAASINQTFNLKGYDFTSSNSEYKEHAPSDFLQDSRNSLEENDIFEASATSTAGFRHSKGKKRNQHVLWERFDPFNDGSVSNEFRSPAWSLLSKEVPEDNIGLFSEDSASSPAIRTGNNLKFGSLSTENRKSKSKLSGFMADFSQNENLFPGFDETVWQNELSSKSPCEILDGENSFIPFKAQSSLDLFDFAIGADSRSSAYKPESEVDHLNLFKMSKSTFVIPDALESPRKFLYQNNLFEKQLDLNVEHQTPTRHSSKAEGHGEFCKGIHFADFPKQQDDKEDRGSCEKPEAKDYEMKSTSSLNAESAAGIDGLSKVNLDEESKGESLEQSHTKNGHLYGETEVVPTPMEEVPSQLQNYVRDQL</sequence>
<feature type="compositionally biased region" description="Low complexity" evidence="1">
    <location>
        <begin position="426"/>
        <end position="438"/>
    </location>
</feature>
<evidence type="ECO:0000256" key="1">
    <source>
        <dbReference type="SAM" id="MobiDB-lite"/>
    </source>
</evidence>